<reference evidence="9" key="1">
    <citation type="submission" date="2021-10" db="EMBL/GenBank/DDBJ databases">
        <title>Tropical sea cucumber genome reveals ecological adaptation and Cuvierian tubules defense mechanism.</title>
        <authorList>
            <person name="Chen T."/>
        </authorList>
    </citation>
    <scope>NUCLEOTIDE SEQUENCE</scope>
    <source>
        <strain evidence="9">Nanhai2018</strain>
        <tissue evidence="9">Muscle</tissue>
    </source>
</reference>
<dbReference type="InterPro" id="IPR011009">
    <property type="entry name" value="Kinase-like_dom_sf"/>
</dbReference>
<dbReference type="GO" id="GO:0004714">
    <property type="term" value="F:transmembrane receptor protein tyrosine kinase activity"/>
    <property type="evidence" value="ECO:0007669"/>
    <property type="project" value="UniProtKB-EC"/>
</dbReference>
<dbReference type="SUPFAM" id="SSF56112">
    <property type="entry name" value="Protein kinase-like (PK-like)"/>
    <property type="match status" value="1"/>
</dbReference>
<dbReference type="InterPro" id="IPR001245">
    <property type="entry name" value="Ser-Thr/Tyr_kinase_cat_dom"/>
</dbReference>
<dbReference type="Pfam" id="PF07714">
    <property type="entry name" value="PK_Tyr_Ser-Thr"/>
    <property type="match status" value="1"/>
</dbReference>
<dbReference type="InterPro" id="IPR013783">
    <property type="entry name" value="Ig-like_fold"/>
</dbReference>
<evidence type="ECO:0000256" key="5">
    <source>
        <dbReference type="ARBA" id="ARBA00023180"/>
    </source>
</evidence>
<name>A0A9Q1HE29_HOLLE</name>
<dbReference type="EMBL" id="JAIZAY010000004">
    <property type="protein sequence ID" value="KAJ8042570.1"/>
    <property type="molecule type" value="Genomic_DNA"/>
</dbReference>
<keyword evidence="9" id="KW-0808">Transferase</keyword>
<dbReference type="InterPro" id="IPR036179">
    <property type="entry name" value="Ig-like_dom_sf"/>
</dbReference>
<dbReference type="InterPro" id="IPR013151">
    <property type="entry name" value="Immunoglobulin_dom"/>
</dbReference>
<gene>
    <name evidence="9" type="ORF">HOLleu_09349</name>
</gene>
<keyword evidence="2" id="KW-0812">Transmembrane</keyword>
<dbReference type="SMART" id="SM00219">
    <property type="entry name" value="TyrKc"/>
    <property type="match status" value="1"/>
</dbReference>
<evidence type="ECO:0000256" key="4">
    <source>
        <dbReference type="ARBA" id="ARBA00023136"/>
    </source>
</evidence>
<dbReference type="Gene3D" id="1.10.510.10">
    <property type="entry name" value="Transferase(Phosphotransferase) domain 1"/>
    <property type="match status" value="1"/>
</dbReference>
<evidence type="ECO:0000256" key="6">
    <source>
        <dbReference type="ARBA" id="ARBA00051243"/>
    </source>
</evidence>
<evidence type="ECO:0000313" key="9">
    <source>
        <dbReference type="EMBL" id="KAJ8042570.1"/>
    </source>
</evidence>
<evidence type="ECO:0000259" key="8">
    <source>
        <dbReference type="PROSITE" id="PS50835"/>
    </source>
</evidence>
<feature type="chain" id="PRO_5040357712" evidence="7">
    <location>
        <begin position="22"/>
        <end position="544"/>
    </location>
</feature>
<protein>
    <submittedName>
        <fullName evidence="9">Tyrosine-protein kinase CSK</fullName>
    </submittedName>
</protein>
<feature type="domain" description="Ig-like" evidence="8">
    <location>
        <begin position="24"/>
        <end position="110"/>
    </location>
</feature>
<evidence type="ECO:0000256" key="1">
    <source>
        <dbReference type="ARBA" id="ARBA00004167"/>
    </source>
</evidence>
<keyword evidence="5" id="KW-0325">Glycoprotein</keyword>
<dbReference type="InterPro" id="IPR007110">
    <property type="entry name" value="Ig-like_dom"/>
</dbReference>
<dbReference type="GO" id="GO:0016020">
    <property type="term" value="C:membrane"/>
    <property type="evidence" value="ECO:0007669"/>
    <property type="project" value="UniProtKB-SubCell"/>
</dbReference>
<dbReference type="AlphaFoldDB" id="A0A9Q1HE29"/>
<dbReference type="Proteomes" id="UP001152320">
    <property type="component" value="Chromosome 4"/>
</dbReference>
<dbReference type="CDD" id="cd00096">
    <property type="entry name" value="Ig"/>
    <property type="match status" value="1"/>
</dbReference>
<dbReference type="InterPro" id="IPR020635">
    <property type="entry name" value="Tyr_kinase_cat_dom"/>
</dbReference>
<evidence type="ECO:0000256" key="3">
    <source>
        <dbReference type="ARBA" id="ARBA00022989"/>
    </source>
</evidence>
<keyword evidence="3" id="KW-1133">Transmembrane helix</keyword>
<accession>A0A9Q1HE29</accession>
<dbReference type="Pfam" id="PF00047">
    <property type="entry name" value="ig"/>
    <property type="match status" value="1"/>
</dbReference>
<keyword evidence="10" id="KW-1185">Reference proteome</keyword>
<dbReference type="PROSITE" id="PS50835">
    <property type="entry name" value="IG_LIKE"/>
    <property type="match status" value="1"/>
</dbReference>
<feature type="signal peptide" evidence="7">
    <location>
        <begin position="1"/>
        <end position="21"/>
    </location>
</feature>
<keyword evidence="9" id="KW-0418">Kinase</keyword>
<dbReference type="SUPFAM" id="SSF48726">
    <property type="entry name" value="Immunoglobulin"/>
    <property type="match status" value="1"/>
</dbReference>
<dbReference type="Gene3D" id="2.60.40.10">
    <property type="entry name" value="Immunoglobulins"/>
    <property type="match status" value="1"/>
</dbReference>
<evidence type="ECO:0000256" key="2">
    <source>
        <dbReference type="ARBA" id="ARBA00022692"/>
    </source>
</evidence>
<sequence>MFVTAIPIFLFAVGRVMNVNGDTPNNYQANNRTFNVFYTAGHEVRLHCNISQDSTNQAIWKRKTSYGDDLLFVGLVAIRNMDLTNIKVSSANYSLIFHSVTPEDEGLYICKQFAQTLASYYLNIIDISDLQIQYRGKNATQALFVDTGDILQLDCIFFGTKKKPDLEWQVRDKALAEHSTGEVVRIANKYVEGTFDFRKRLTYLYQEDTLLICSSFDDYNSRISVTIHLKTEHKEGNINSRRILPDVPIEKHSYSRKINEEDIYSAVSYNLPSSKVFIRKRISLITKLSVGVICERWIGKVTTADGEKKPTLITHLKGVICFDHFSWDGLVKRFLELPENAHVFSVQGMCFDEREYQRRELLIALSHPGLSMKKILINEDNVCKLYDFCLAEDASKFVERLKSEADFTPSSHPQECVTRNKYTCASDVWYTAFTVREIYSYGSRQYPCVIGIKREESVMYSLQPELCSTIVYDRVTACMTSNENERPKDLKGLLMDLNAEINSESTEDTSVQIEEENTRKYSSYLPVVGVMDRELYSTPVKLEN</sequence>
<comment type="catalytic activity">
    <reaction evidence="6">
        <text>L-tyrosyl-[protein] + ATP = O-phospho-L-tyrosyl-[protein] + ADP + H(+)</text>
        <dbReference type="Rhea" id="RHEA:10596"/>
        <dbReference type="Rhea" id="RHEA-COMP:10136"/>
        <dbReference type="Rhea" id="RHEA-COMP:20101"/>
        <dbReference type="ChEBI" id="CHEBI:15378"/>
        <dbReference type="ChEBI" id="CHEBI:30616"/>
        <dbReference type="ChEBI" id="CHEBI:46858"/>
        <dbReference type="ChEBI" id="CHEBI:61978"/>
        <dbReference type="ChEBI" id="CHEBI:456216"/>
        <dbReference type="EC" id="2.7.10.1"/>
    </reaction>
</comment>
<dbReference type="OrthoDB" id="8897154at2759"/>
<keyword evidence="4" id="KW-0472">Membrane</keyword>
<proteinExistence type="predicted"/>
<keyword evidence="7" id="KW-0732">Signal</keyword>
<comment type="caution">
    <text evidence="9">The sequence shown here is derived from an EMBL/GenBank/DDBJ whole genome shotgun (WGS) entry which is preliminary data.</text>
</comment>
<organism evidence="9 10">
    <name type="scientific">Holothuria leucospilota</name>
    <name type="common">Black long sea cucumber</name>
    <name type="synonym">Mertensiothuria leucospilota</name>
    <dbReference type="NCBI Taxonomy" id="206669"/>
    <lineage>
        <taxon>Eukaryota</taxon>
        <taxon>Metazoa</taxon>
        <taxon>Echinodermata</taxon>
        <taxon>Eleutherozoa</taxon>
        <taxon>Echinozoa</taxon>
        <taxon>Holothuroidea</taxon>
        <taxon>Aspidochirotacea</taxon>
        <taxon>Aspidochirotida</taxon>
        <taxon>Holothuriidae</taxon>
        <taxon>Holothuria</taxon>
    </lineage>
</organism>
<evidence type="ECO:0000313" key="10">
    <source>
        <dbReference type="Proteomes" id="UP001152320"/>
    </source>
</evidence>
<comment type="subcellular location">
    <subcellularLocation>
        <location evidence="1">Membrane</location>
        <topology evidence="1">Single-pass membrane protein</topology>
    </subcellularLocation>
</comment>
<evidence type="ECO:0000256" key="7">
    <source>
        <dbReference type="SAM" id="SignalP"/>
    </source>
</evidence>